<dbReference type="SUPFAM" id="SSF48371">
    <property type="entry name" value="ARM repeat"/>
    <property type="match status" value="1"/>
</dbReference>
<gene>
    <name evidence="1" type="ORF">BGZ70_009239</name>
</gene>
<dbReference type="OrthoDB" id="10465314at2759"/>
<protein>
    <submittedName>
        <fullName evidence="1">Uncharacterized protein</fullName>
    </submittedName>
</protein>
<evidence type="ECO:0000313" key="1">
    <source>
        <dbReference type="EMBL" id="KAF9958284.1"/>
    </source>
</evidence>
<dbReference type="InterPro" id="IPR016024">
    <property type="entry name" value="ARM-type_fold"/>
</dbReference>
<reference evidence="1" key="1">
    <citation type="journal article" date="2020" name="Fungal Divers.">
        <title>Resolving the Mortierellaceae phylogeny through synthesis of multi-gene phylogenetics and phylogenomics.</title>
        <authorList>
            <person name="Vandepol N."/>
            <person name="Liber J."/>
            <person name="Desiro A."/>
            <person name="Na H."/>
            <person name="Kennedy M."/>
            <person name="Barry K."/>
            <person name="Grigoriev I.V."/>
            <person name="Miller A.N."/>
            <person name="O'Donnell K."/>
            <person name="Stajich J.E."/>
            <person name="Bonito G."/>
        </authorList>
    </citation>
    <scope>NUCLEOTIDE SEQUENCE</scope>
    <source>
        <strain evidence="1">CK1249</strain>
    </source>
</reference>
<evidence type="ECO:0000313" key="2">
    <source>
        <dbReference type="Proteomes" id="UP000738359"/>
    </source>
</evidence>
<dbReference type="AlphaFoldDB" id="A0A9P6M0W4"/>
<sequence length="467" mass="52036">MVILVRVWIENAGRKRPSDCIDDTDQLSSIMAAIGKGYLLWALSPDMQDAALNQAYLESSYPLILDLIAPLCSLQLSDSLNEILICLASGPWFTNLSTPKLWSLSSDAMDIDGITGEQQLARSLLRIMEGKKTLLRLQSDPGILHAFQSFHLQASKAMRVMATFPRCCRLDAWRNALLVNSLKLDRGSLRMSSSESSTGLRTIATLESLAVLSTRCPDTKSVIETAISSLVLEDEHEETRLVLASCMGVIACGIANAGRQAEATYSYDGTPLLNSIYRFYCHLSVTDADVVDVDMNDGVAQDFRDFVTSLLGDPDDEIRDAAGYIVELLAKRMGEYLADDPLRPTGNFKDMLAIQEAVATFFVGSLSGQQFRWQLELCGRIMRHLPEDSLTYHALLCMMIDHAFLDRSRSRSSMVFYVLSRVAHDKGVTKYRLLQPRMDYICGKIIQMQESGRDGQLQEFYSWSGLS</sequence>
<proteinExistence type="predicted"/>
<dbReference type="EMBL" id="JAAAHY010000734">
    <property type="protein sequence ID" value="KAF9958284.1"/>
    <property type="molecule type" value="Genomic_DNA"/>
</dbReference>
<organism evidence="1 2">
    <name type="scientific">Mortierella alpina</name>
    <name type="common">Oleaginous fungus</name>
    <name type="synonym">Mortierella renispora</name>
    <dbReference type="NCBI Taxonomy" id="64518"/>
    <lineage>
        <taxon>Eukaryota</taxon>
        <taxon>Fungi</taxon>
        <taxon>Fungi incertae sedis</taxon>
        <taxon>Mucoromycota</taxon>
        <taxon>Mortierellomycotina</taxon>
        <taxon>Mortierellomycetes</taxon>
        <taxon>Mortierellales</taxon>
        <taxon>Mortierellaceae</taxon>
        <taxon>Mortierella</taxon>
    </lineage>
</organism>
<name>A0A9P6M0W4_MORAP</name>
<comment type="caution">
    <text evidence="1">The sequence shown here is derived from an EMBL/GenBank/DDBJ whole genome shotgun (WGS) entry which is preliminary data.</text>
</comment>
<keyword evidence="2" id="KW-1185">Reference proteome</keyword>
<accession>A0A9P6M0W4</accession>
<dbReference type="Proteomes" id="UP000738359">
    <property type="component" value="Unassembled WGS sequence"/>
</dbReference>